<dbReference type="AlphaFoldDB" id="A0A0E9WLL2"/>
<name>A0A0E9WLL2_ANGAN</name>
<accession>A0A0E9WLL2</accession>
<proteinExistence type="predicted"/>
<dbReference type="EMBL" id="GBXM01018102">
    <property type="protein sequence ID" value="JAH90475.1"/>
    <property type="molecule type" value="Transcribed_RNA"/>
</dbReference>
<reference evidence="1" key="1">
    <citation type="submission" date="2014-11" db="EMBL/GenBank/DDBJ databases">
        <authorList>
            <person name="Amaro Gonzalez C."/>
        </authorList>
    </citation>
    <scope>NUCLEOTIDE SEQUENCE</scope>
</reference>
<protein>
    <submittedName>
        <fullName evidence="1">Uncharacterized protein</fullName>
    </submittedName>
</protein>
<sequence>MVGVDMNKDVECTNESITAAIVRAALKSIPKNKGSGEVVSWWSDECKDAVRKRAFGLFQKMHNVQHLNYKMAPAVVRRTISKAKRDYWHKLCCSVGRSTPLENTFNDRS</sequence>
<evidence type="ECO:0000313" key="1">
    <source>
        <dbReference type="EMBL" id="JAH90475.1"/>
    </source>
</evidence>
<reference evidence="1" key="2">
    <citation type="journal article" date="2015" name="Fish Shellfish Immunol.">
        <title>Early steps in the European eel (Anguilla anguilla)-Vibrio vulnificus interaction in the gills: Role of the RtxA13 toxin.</title>
        <authorList>
            <person name="Callol A."/>
            <person name="Pajuelo D."/>
            <person name="Ebbesson L."/>
            <person name="Teles M."/>
            <person name="MacKenzie S."/>
            <person name="Amaro C."/>
        </authorList>
    </citation>
    <scope>NUCLEOTIDE SEQUENCE</scope>
</reference>
<organism evidence="1">
    <name type="scientific">Anguilla anguilla</name>
    <name type="common">European freshwater eel</name>
    <name type="synonym">Muraena anguilla</name>
    <dbReference type="NCBI Taxonomy" id="7936"/>
    <lineage>
        <taxon>Eukaryota</taxon>
        <taxon>Metazoa</taxon>
        <taxon>Chordata</taxon>
        <taxon>Craniata</taxon>
        <taxon>Vertebrata</taxon>
        <taxon>Euteleostomi</taxon>
        <taxon>Actinopterygii</taxon>
        <taxon>Neopterygii</taxon>
        <taxon>Teleostei</taxon>
        <taxon>Anguilliformes</taxon>
        <taxon>Anguillidae</taxon>
        <taxon>Anguilla</taxon>
    </lineage>
</organism>